<dbReference type="InterPro" id="IPR002575">
    <property type="entry name" value="Aminoglycoside_PTrfase"/>
</dbReference>
<dbReference type="RefSeq" id="XP_065676336.1">
    <property type="nucleotide sequence ID" value="XM_065820264.1"/>
</dbReference>
<dbReference type="InterPro" id="IPR011009">
    <property type="entry name" value="Kinase-like_dom_sf"/>
</dbReference>
<evidence type="ECO:0000256" key="9">
    <source>
        <dbReference type="ARBA" id="ARBA00040505"/>
    </source>
</evidence>
<dbReference type="Proteomes" id="UP001652625">
    <property type="component" value="Chromosome 15"/>
</dbReference>
<dbReference type="PANTHER" id="PTHR21064">
    <property type="entry name" value="AMINOGLYCOSIDE PHOSPHOTRANSFERASE DOMAIN-CONTAINING PROTEIN-RELATED"/>
    <property type="match status" value="1"/>
</dbReference>
<dbReference type="GeneID" id="101240165"/>
<dbReference type="GO" id="GO:0016301">
    <property type="term" value="F:kinase activity"/>
    <property type="evidence" value="ECO:0007669"/>
    <property type="project" value="UniProtKB-KW"/>
</dbReference>
<dbReference type="Pfam" id="PF01636">
    <property type="entry name" value="APH"/>
    <property type="match status" value="1"/>
</dbReference>
<evidence type="ECO:0000256" key="8">
    <source>
        <dbReference type="ARBA" id="ARBA00038873"/>
    </source>
</evidence>
<gene>
    <name evidence="12" type="primary">LOC101240165</name>
</gene>
<evidence type="ECO:0000313" key="12">
    <source>
        <dbReference type="RefSeq" id="XP_065676336.1"/>
    </source>
</evidence>
<comment type="catalytic activity">
    <reaction evidence="6">
        <text>(5R)-5-hydroxy-L-lysine + GTP = (5R)-5-phosphooxy-L-lysine + GDP + H(+)</text>
        <dbReference type="Rhea" id="RHEA:19049"/>
        <dbReference type="ChEBI" id="CHEBI:15378"/>
        <dbReference type="ChEBI" id="CHEBI:37565"/>
        <dbReference type="ChEBI" id="CHEBI:57882"/>
        <dbReference type="ChEBI" id="CHEBI:58189"/>
        <dbReference type="ChEBI" id="CHEBI:58357"/>
        <dbReference type="EC" id="2.7.1.81"/>
    </reaction>
</comment>
<evidence type="ECO:0000256" key="6">
    <source>
        <dbReference type="ARBA" id="ARBA00036820"/>
    </source>
</evidence>
<feature type="domain" description="Aminoglycoside phosphotransferase" evidence="10">
    <location>
        <begin position="145"/>
        <end position="300"/>
    </location>
</feature>
<comment type="similarity">
    <text evidence="2">Belongs to the aminoglycoside phosphotransferase family.</text>
</comment>
<evidence type="ECO:0000313" key="11">
    <source>
        <dbReference type="Proteomes" id="UP001652625"/>
    </source>
</evidence>
<dbReference type="PANTHER" id="PTHR21064:SF1">
    <property type="entry name" value="HYDROXYLYSINE KINASE"/>
    <property type="match status" value="1"/>
</dbReference>
<keyword evidence="3" id="KW-0963">Cytoplasm</keyword>
<reference evidence="12" key="1">
    <citation type="submission" date="2025-08" db="UniProtKB">
        <authorList>
            <consortium name="RefSeq"/>
        </authorList>
    </citation>
    <scope>IDENTIFICATION</scope>
</reference>
<name>A0ABM4DP30_HYDVU</name>
<comment type="subcellular location">
    <subcellularLocation>
        <location evidence="1">Cytoplasm</location>
    </subcellularLocation>
</comment>
<evidence type="ECO:0000256" key="5">
    <source>
        <dbReference type="ARBA" id="ARBA00022777"/>
    </source>
</evidence>
<evidence type="ECO:0000259" key="10">
    <source>
        <dbReference type="Pfam" id="PF01636"/>
    </source>
</evidence>
<keyword evidence="11" id="KW-1185">Reference proteome</keyword>
<evidence type="ECO:0000256" key="2">
    <source>
        <dbReference type="ARBA" id="ARBA00006219"/>
    </source>
</evidence>
<proteinExistence type="inferred from homology"/>
<keyword evidence="4" id="KW-0808">Transferase</keyword>
<evidence type="ECO:0000256" key="1">
    <source>
        <dbReference type="ARBA" id="ARBA00004496"/>
    </source>
</evidence>
<accession>A0ABM4DP30</accession>
<evidence type="ECO:0000256" key="3">
    <source>
        <dbReference type="ARBA" id="ARBA00022490"/>
    </source>
</evidence>
<sequence>MGTEPQIVKKVDERSWKIRPYVSDQQVKDIAYKCFGLDVSNVKEIVSYEDRNFLLEGKLINEKYKEFDKFVLKIFNGEFTLFKHIFESNNSILLNSAKNWSFQTPVPIETLNCNETIGVCKVPLQKGFICEEDSKSELISEDGWYDFAHLVRLVIYIPGQVVNVKEMNEDLLFSFGKMVAELAIGLQPNICSSCEDIITGKEAWDTMKAPYVLPEYITLIKDEVVKKLCEDVLRLFENNVSPIIHNLPRQWIHTDLNDQNILQNDKQLVGVLDFDELLYSYRVVDLATALMYFSIGADDKNRMSSIAAIFSGYSSLITLNKPELKVLYTLFLVRFCASICMSNYNYNYIDLGNEYLLIHAEKGKDVLKYFSDMGEKEFMSQLTKNVTKPYKT</sequence>
<dbReference type="InterPro" id="IPR050249">
    <property type="entry name" value="Pseudomonas-type_ThrB"/>
</dbReference>
<dbReference type="SUPFAM" id="SSF56112">
    <property type="entry name" value="Protein kinase-like (PK-like)"/>
    <property type="match status" value="1"/>
</dbReference>
<comment type="function">
    <text evidence="7">Catalyzes the GTP-dependent phosphorylation of 5-hydroxy-L-lysine.</text>
</comment>
<evidence type="ECO:0000256" key="7">
    <source>
        <dbReference type="ARBA" id="ARBA00037368"/>
    </source>
</evidence>
<dbReference type="Gene3D" id="3.90.1200.10">
    <property type="match status" value="1"/>
</dbReference>
<protein>
    <recommendedName>
        <fullName evidence="9">Hydroxylysine kinase</fullName>
        <ecNumber evidence="8">2.7.1.81</ecNumber>
    </recommendedName>
</protein>
<dbReference type="EC" id="2.7.1.81" evidence="8"/>
<organism evidence="11 12">
    <name type="scientific">Hydra vulgaris</name>
    <name type="common">Hydra</name>
    <name type="synonym">Hydra attenuata</name>
    <dbReference type="NCBI Taxonomy" id="6087"/>
    <lineage>
        <taxon>Eukaryota</taxon>
        <taxon>Metazoa</taxon>
        <taxon>Cnidaria</taxon>
        <taxon>Hydrozoa</taxon>
        <taxon>Hydroidolina</taxon>
        <taxon>Anthoathecata</taxon>
        <taxon>Aplanulata</taxon>
        <taxon>Hydridae</taxon>
        <taxon>Hydra</taxon>
    </lineage>
</organism>
<keyword evidence="5 12" id="KW-0418">Kinase</keyword>
<evidence type="ECO:0000256" key="4">
    <source>
        <dbReference type="ARBA" id="ARBA00022679"/>
    </source>
</evidence>